<dbReference type="InterPro" id="IPR013221">
    <property type="entry name" value="Mur_ligase_cen"/>
</dbReference>
<keyword evidence="7 14" id="KW-0547">Nucleotide-binding</keyword>
<dbReference type="Pfam" id="PF01225">
    <property type="entry name" value="Mur_ligase"/>
    <property type="match status" value="1"/>
</dbReference>
<keyword evidence="10 14" id="KW-0573">Peptidoglycan synthesis</keyword>
<evidence type="ECO:0000256" key="12">
    <source>
        <dbReference type="ARBA" id="ARBA00023316"/>
    </source>
</evidence>
<evidence type="ECO:0000256" key="15">
    <source>
        <dbReference type="SAM" id="Phobius"/>
    </source>
</evidence>
<keyword evidence="8 14" id="KW-0067">ATP-binding</keyword>
<dbReference type="GO" id="GO:0051301">
    <property type="term" value="P:cell division"/>
    <property type="evidence" value="ECO:0007669"/>
    <property type="project" value="UniProtKB-KW"/>
</dbReference>
<name>A0A9D9E1B9_9BACT</name>
<dbReference type="InterPro" id="IPR050061">
    <property type="entry name" value="MurCDEF_pg_biosynth"/>
</dbReference>
<accession>A0A9D9E1B9</accession>
<dbReference type="InterPro" id="IPR004101">
    <property type="entry name" value="Mur_ligase_C"/>
</dbReference>
<evidence type="ECO:0000256" key="8">
    <source>
        <dbReference type="ARBA" id="ARBA00022840"/>
    </source>
</evidence>
<feature type="domain" description="Mur ligase central" evidence="18">
    <location>
        <begin position="115"/>
        <end position="292"/>
    </location>
</feature>
<evidence type="ECO:0000256" key="3">
    <source>
        <dbReference type="ARBA" id="ARBA00012211"/>
    </source>
</evidence>
<dbReference type="GO" id="GO:0005737">
    <property type="term" value="C:cytoplasm"/>
    <property type="evidence" value="ECO:0007669"/>
    <property type="project" value="UniProtKB-SubCell"/>
</dbReference>
<dbReference type="EMBL" id="JADIMW010000005">
    <property type="protein sequence ID" value="MBO8437388.1"/>
    <property type="molecule type" value="Genomic_DNA"/>
</dbReference>
<comment type="pathway">
    <text evidence="2 14">Cell wall biogenesis; peptidoglycan biosynthesis.</text>
</comment>
<dbReference type="PANTHER" id="PTHR43445">
    <property type="entry name" value="UDP-N-ACETYLMURAMATE--L-ALANINE LIGASE-RELATED"/>
    <property type="match status" value="1"/>
</dbReference>
<feature type="transmembrane region" description="Helical" evidence="15">
    <location>
        <begin position="6"/>
        <end position="26"/>
    </location>
</feature>
<dbReference type="InterPro" id="IPR000713">
    <property type="entry name" value="Mur_ligase_N"/>
</dbReference>
<keyword evidence="6 14" id="KW-0132">Cell division</keyword>
<evidence type="ECO:0000259" key="17">
    <source>
        <dbReference type="Pfam" id="PF02875"/>
    </source>
</evidence>
<dbReference type="Gene3D" id="3.40.50.720">
    <property type="entry name" value="NAD(P)-binding Rossmann-like Domain"/>
    <property type="match status" value="1"/>
</dbReference>
<comment type="catalytic activity">
    <reaction evidence="13 14">
        <text>UDP-N-acetyl-alpha-D-muramate + L-alanine + ATP = UDP-N-acetyl-alpha-D-muramoyl-L-alanine + ADP + phosphate + H(+)</text>
        <dbReference type="Rhea" id="RHEA:23372"/>
        <dbReference type="ChEBI" id="CHEBI:15378"/>
        <dbReference type="ChEBI" id="CHEBI:30616"/>
        <dbReference type="ChEBI" id="CHEBI:43474"/>
        <dbReference type="ChEBI" id="CHEBI:57972"/>
        <dbReference type="ChEBI" id="CHEBI:70757"/>
        <dbReference type="ChEBI" id="CHEBI:83898"/>
        <dbReference type="ChEBI" id="CHEBI:456216"/>
        <dbReference type="EC" id="6.3.2.8"/>
    </reaction>
</comment>
<organism evidence="19 20">
    <name type="scientific">Candidatus Caccoplasma merdipullorum</name>
    <dbReference type="NCBI Taxonomy" id="2840718"/>
    <lineage>
        <taxon>Bacteria</taxon>
        <taxon>Pseudomonadati</taxon>
        <taxon>Bacteroidota</taxon>
        <taxon>Bacteroidia</taxon>
        <taxon>Bacteroidales</taxon>
        <taxon>Bacteroidaceae</taxon>
        <taxon>Bacteroidaceae incertae sedis</taxon>
        <taxon>Candidatus Caccoplasma</taxon>
    </lineage>
</organism>
<dbReference type="SUPFAM" id="SSF51984">
    <property type="entry name" value="MurCD N-terminal domain"/>
    <property type="match status" value="1"/>
</dbReference>
<feature type="domain" description="Mur ligase C-terminal" evidence="17">
    <location>
        <begin position="314"/>
        <end position="411"/>
    </location>
</feature>
<protein>
    <recommendedName>
        <fullName evidence="3 14">UDP-N-acetylmuramate--L-alanine ligase</fullName>
        <ecNumber evidence="3 14">6.3.2.8</ecNumber>
    </recommendedName>
    <alternativeName>
        <fullName evidence="14">UDP-N-acetylmuramoyl-L-alanine synthetase</fullName>
    </alternativeName>
</protein>
<keyword evidence="15" id="KW-0812">Transmembrane</keyword>
<dbReference type="GO" id="GO:0008763">
    <property type="term" value="F:UDP-N-acetylmuramate-L-alanine ligase activity"/>
    <property type="evidence" value="ECO:0007669"/>
    <property type="project" value="UniProtKB-UniRule"/>
</dbReference>
<comment type="function">
    <text evidence="14">Cell wall formation.</text>
</comment>
<evidence type="ECO:0000256" key="9">
    <source>
        <dbReference type="ARBA" id="ARBA00022960"/>
    </source>
</evidence>
<dbReference type="Proteomes" id="UP000823636">
    <property type="component" value="Unassembled WGS sequence"/>
</dbReference>
<keyword evidence="11 14" id="KW-0131">Cell cycle</keyword>
<dbReference type="GO" id="GO:0071555">
    <property type="term" value="P:cell wall organization"/>
    <property type="evidence" value="ECO:0007669"/>
    <property type="project" value="UniProtKB-KW"/>
</dbReference>
<evidence type="ECO:0000256" key="5">
    <source>
        <dbReference type="ARBA" id="ARBA00022598"/>
    </source>
</evidence>
<feature type="domain" description="Mur ligase N-terminal catalytic" evidence="16">
    <location>
        <begin position="7"/>
        <end position="110"/>
    </location>
</feature>
<reference evidence="19" key="2">
    <citation type="journal article" date="2021" name="PeerJ">
        <title>Extensive microbial diversity within the chicken gut microbiome revealed by metagenomics and culture.</title>
        <authorList>
            <person name="Gilroy R."/>
            <person name="Ravi A."/>
            <person name="Getino M."/>
            <person name="Pursley I."/>
            <person name="Horton D.L."/>
            <person name="Alikhan N.F."/>
            <person name="Baker D."/>
            <person name="Gharbi K."/>
            <person name="Hall N."/>
            <person name="Watson M."/>
            <person name="Adriaenssens E.M."/>
            <person name="Foster-Nyarko E."/>
            <person name="Jarju S."/>
            <person name="Secka A."/>
            <person name="Antonio M."/>
            <person name="Oren A."/>
            <person name="Chaudhuri R.R."/>
            <person name="La Ragione R."/>
            <person name="Hildebrand F."/>
            <person name="Pallen M.J."/>
        </authorList>
    </citation>
    <scope>NUCLEOTIDE SEQUENCE</scope>
    <source>
        <strain evidence="19">G3-4614</strain>
    </source>
</reference>
<keyword evidence="15" id="KW-0472">Membrane</keyword>
<dbReference type="Pfam" id="PF08245">
    <property type="entry name" value="Mur_ligase_M"/>
    <property type="match status" value="1"/>
</dbReference>
<dbReference type="PANTHER" id="PTHR43445:SF3">
    <property type="entry name" value="UDP-N-ACETYLMURAMATE--L-ALANINE LIGASE"/>
    <property type="match status" value="1"/>
</dbReference>
<evidence type="ECO:0000259" key="16">
    <source>
        <dbReference type="Pfam" id="PF01225"/>
    </source>
</evidence>
<dbReference type="Pfam" id="PF02875">
    <property type="entry name" value="Mur_ligase_C"/>
    <property type="match status" value="1"/>
</dbReference>
<evidence type="ECO:0000313" key="19">
    <source>
        <dbReference type="EMBL" id="MBO8437388.1"/>
    </source>
</evidence>
<dbReference type="Gene3D" id="3.40.1190.10">
    <property type="entry name" value="Mur-like, catalytic domain"/>
    <property type="match status" value="1"/>
</dbReference>
<evidence type="ECO:0000256" key="4">
    <source>
        <dbReference type="ARBA" id="ARBA00022490"/>
    </source>
</evidence>
<dbReference type="GO" id="GO:0008360">
    <property type="term" value="P:regulation of cell shape"/>
    <property type="evidence" value="ECO:0007669"/>
    <property type="project" value="UniProtKB-KW"/>
</dbReference>
<dbReference type="InterPro" id="IPR005758">
    <property type="entry name" value="UDP-N-AcMur_Ala_ligase_MurC"/>
</dbReference>
<proteinExistence type="inferred from homology"/>
<evidence type="ECO:0000256" key="10">
    <source>
        <dbReference type="ARBA" id="ARBA00022984"/>
    </source>
</evidence>
<keyword evidence="4 14" id="KW-0963">Cytoplasm</keyword>
<evidence type="ECO:0000256" key="11">
    <source>
        <dbReference type="ARBA" id="ARBA00023306"/>
    </source>
</evidence>
<dbReference type="GO" id="GO:0009252">
    <property type="term" value="P:peptidoglycan biosynthetic process"/>
    <property type="evidence" value="ECO:0007669"/>
    <property type="project" value="UniProtKB-UniRule"/>
</dbReference>
<dbReference type="GO" id="GO:0005524">
    <property type="term" value="F:ATP binding"/>
    <property type="evidence" value="ECO:0007669"/>
    <property type="project" value="UniProtKB-UniRule"/>
</dbReference>
<keyword evidence="5 14" id="KW-0436">Ligase</keyword>
<reference evidence="19" key="1">
    <citation type="submission" date="2020-10" db="EMBL/GenBank/DDBJ databases">
        <authorList>
            <person name="Gilroy R."/>
        </authorList>
    </citation>
    <scope>NUCLEOTIDE SEQUENCE</scope>
    <source>
        <strain evidence="19">G3-4614</strain>
    </source>
</reference>
<keyword evidence="9 14" id="KW-0133">Cell shape</keyword>
<dbReference type="HAMAP" id="MF_00046">
    <property type="entry name" value="MurC"/>
    <property type="match status" value="1"/>
</dbReference>
<evidence type="ECO:0000259" key="18">
    <source>
        <dbReference type="Pfam" id="PF08245"/>
    </source>
</evidence>
<feature type="binding site" evidence="14">
    <location>
        <begin position="117"/>
        <end position="123"/>
    </location>
    <ligand>
        <name>ATP</name>
        <dbReference type="ChEBI" id="CHEBI:30616"/>
    </ligand>
</feature>
<dbReference type="SUPFAM" id="SSF53244">
    <property type="entry name" value="MurD-like peptide ligases, peptide-binding domain"/>
    <property type="match status" value="1"/>
</dbReference>
<evidence type="ECO:0000256" key="14">
    <source>
        <dbReference type="HAMAP-Rule" id="MF_00046"/>
    </source>
</evidence>
<keyword evidence="15" id="KW-1133">Transmembrane helix</keyword>
<evidence type="ECO:0000256" key="1">
    <source>
        <dbReference type="ARBA" id="ARBA00004496"/>
    </source>
</evidence>
<dbReference type="Gene3D" id="3.90.190.20">
    <property type="entry name" value="Mur ligase, C-terminal domain"/>
    <property type="match status" value="1"/>
</dbReference>
<evidence type="ECO:0000256" key="2">
    <source>
        <dbReference type="ARBA" id="ARBA00004752"/>
    </source>
</evidence>
<evidence type="ECO:0000256" key="6">
    <source>
        <dbReference type="ARBA" id="ARBA00022618"/>
    </source>
</evidence>
<gene>
    <name evidence="14" type="primary">murC</name>
    <name evidence="19" type="ORF">IAC54_00615</name>
</gene>
<keyword evidence="12 14" id="KW-0961">Cell wall biogenesis/degradation</keyword>
<evidence type="ECO:0000256" key="13">
    <source>
        <dbReference type="ARBA" id="ARBA00047833"/>
    </source>
</evidence>
<evidence type="ECO:0000313" key="20">
    <source>
        <dbReference type="Proteomes" id="UP000823636"/>
    </source>
</evidence>
<comment type="caution">
    <text evidence="19">The sequence shown here is derived from an EMBL/GenBank/DDBJ whole genome shotgun (WGS) entry which is preliminary data.</text>
</comment>
<dbReference type="AlphaFoldDB" id="A0A9D9E1B9"/>
<dbReference type="EC" id="6.3.2.8" evidence="3 14"/>
<comment type="similarity">
    <text evidence="14">Belongs to the MurCDEF family.</text>
</comment>
<evidence type="ECO:0000256" key="7">
    <source>
        <dbReference type="ARBA" id="ARBA00022741"/>
    </source>
</evidence>
<dbReference type="InterPro" id="IPR036565">
    <property type="entry name" value="Mur-like_cat_sf"/>
</dbReference>
<comment type="subcellular location">
    <subcellularLocation>
        <location evidence="1 14">Cytoplasm</location>
    </subcellularLocation>
</comment>
<dbReference type="NCBIfam" id="TIGR01082">
    <property type="entry name" value="murC"/>
    <property type="match status" value="1"/>
</dbReference>
<sequence>MERFDSIYFLGIGGIGMSALARYFLFKGYRVAGYDRTASHITDALSAEGAEICFDESPALIPDYCKSPENTLVVYTPAVPESHAGFSFFRENGFEIVKRAKLLGMITRNSRALCVAGTHGKTTTSSMLAHILDSAPDGCNAFLGGILKNCNSNLMLSDRCDLTVIEADEYDRSFLQLSPYMAVITAADPDHLDIYGTEEEYLKGFADFTSLIRPGGVLLMRSGVKVKPRCAEGVRVFSFGDAGSDFYAENIRVGNGRILFDFVAPDRVISDVELGVPVRINVYNAVAAMAVALLNGVDDAVIRDGVASFRGVERRFDFWIKSDRVVLLDDYAHHPDEVRASLQSVRELYPDKHITVIFYPHLYSRTRDFAPQFAEALSLADRVILLPIYPAREAPIEGVSSKIIQDALTCPESEICPKERLLERIHDGSFEVLMTMGAGDVDRFLPSIKKILLDK</sequence>
<dbReference type="InterPro" id="IPR036615">
    <property type="entry name" value="Mur_ligase_C_dom_sf"/>
</dbReference>
<dbReference type="SUPFAM" id="SSF53623">
    <property type="entry name" value="MurD-like peptide ligases, catalytic domain"/>
    <property type="match status" value="1"/>
</dbReference>